<name>A0A078JDP1_BRANA</name>
<dbReference type="Proteomes" id="UP001295469">
    <property type="component" value="Chromosome A09"/>
</dbReference>
<organism evidence="3 4">
    <name type="scientific">Brassica napus</name>
    <name type="common">Rape</name>
    <dbReference type="NCBI Taxonomy" id="3708"/>
    <lineage>
        <taxon>Eukaryota</taxon>
        <taxon>Viridiplantae</taxon>
        <taxon>Streptophyta</taxon>
        <taxon>Embryophyta</taxon>
        <taxon>Tracheophyta</taxon>
        <taxon>Spermatophyta</taxon>
        <taxon>Magnoliopsida</taxon>
        <taxon>eudicotyledons</taxon>
        <taxon>Gunneridae</taxon>
        <taxon>Pentapetalae</taxon>
        <taxon>rosids</taxon>
        <taxon>malvids</taxon>
        <taxon>Brassicales</taxon>
        <taxon>Brassicaceae</taxon>
        <taxon>Brassiceae</taxon>
        <taxon>Brassica</taxon>
    </lineage>
</organism>
<evidence type="ECO:0000256" key="1">
    <source>
        <dbReference type="SAM" id="Phobius"/>
    </source>
</evidence>
<dbReference type="EMBL" id="LK034479">
    <property type="protein sequence ID" value="CDY64525.1"/>
    <property type="molecule type" value="Genomic_DNA"/>
</dbReference>
<feature type="transmembrane region" description="Helical" evidence="1">
    <location>
        <begin position="52"/>
        <end position="73"/>
    </location>
</feature>
<sequence length="93" mass="10009">MHVSVWSSLVVVALLRFRIYEDGVRVLWFLRPSVVVVVVAAGGSFRCTPSHSALLCGVFVFLSLACLPLKIYVVALSSVAFPFTVVAPPVAFG</sequence>
<evidence type="ECO:0000313" key="2">
    <source>
        <dbReference type="EMBL" id="CAF2040570.1"/>
    </source>
</evidence>
<reference evidence="3 4" key="1">
    <citation type="journal article" date="2014" name="Science">
        <title>Plant genetics. Early allopolyploid evolution in the post-Neolithic Brassica napus oilseed genome.</title>
        <authorList>
            <person name="Chalhoub B."/>
            <person name="Denoeud F."/>
            <person name="Liu S."/>
            <person name="Parkin I.A."/>
            <person name="Tang H."/>
            <person name="Wang X."/>
            <person name="Chiquet J."/>
            <person name="Belcram H."/>
            <person name="Tong C."/>
            <person name="Samans B."/>
            <person name="Correa M."/>
            <person name="Da Silva C."/>
            <person name="Just J."/>
            <person name="Falentin C."/>
            <person name="Koh C.S."/>
            <person name="Le Clainche I."/>
            <person name="Bernard M."/>
            <person name="Bento P."/>
            <person name="Noel B."/>
            <person name="Labadie K."/>
            <person name="Alberti A."/>
            <person name="Charles M."/>
            <person name="Arnaud D."/>
            <person name="Guo H."/>
            <person name="Daviaud C."/>
            <person name="Alamery S."/>
            <person name="Jabbari K."/>
            <person name="Zhao M."/>
            <person name="Edger P.P."/>
            <person name="Chelaifa H."/>
            <person name="Tack D."/>
            <person name="Lassalle G."/>
            <person name="Mestiri I."/>
            <person name="Schnel N."/>
            <person name="Le Paslier M.C."/>
            <person name="Fan G."/>
            <person name="Renault V."/>
            <person name="Bayer P.E."/>
            <person name="Golicz A.A."/>
            <person name="Manoli S."/>
            <person name="Lee T.H."/>
            <person name="Thi V.H."/>
            <person name="Chalabi S."/>
            <person name="Hu Q."/>
            <person name="Fan C."/>
            <person name="Tollenaere R."/>
            <person name="Lu Y."/>
            <person name="Battail C."/>
            <person name="Shen J."/>
            <person name="Sidebottom C.H."/>
            <person name="Wang X."/>
            <person name="Canaguier A."/>
            <person name="Chauveau A."/>
            <person name="Berard A."/>
            <person name="Deniot G."/>
            <person name="Guan M."/>
            <person name="Liu Z."/>
            <person name="Sun F."/>
            <person name="Lim Y.P."/>
            <person name="Lyons E."/>
            <person name="Town C.D."/>
            <person name="Bancroft I."/>
            <person name="Wang X."/>
            <person name="Meng J."/>
            <person name="Ma J."/>
            <person name="Pires J.C."/>
            <person name="King G.J."/>
            <person name="Brunel D."/>
            <person name="Delourme R."/>
            <person name="Renard M."/>
            <person name="Aury J.M."/>
            <person name="Adams K.L."/>
            <person name="Batley J."/>
            <person name="Snowdon R.J."/>
            <person name="Tost J."/>
            <person name="Edwards D."/>
            <person name="Zhou Y."/>
            <person name="Hua W."/>
            <person name="Sharpe A.G."/>
            <person name="Paterson A.H."/>
            <person name="Guan C."/>
            <person name="Wincker P."/>
        </authorList>
    </citation>
    <scope>NUCLEOTIDE SEQUENCE [LARGE SCALE GENOMIC DNA]</scope>
    <source>
        <strain evidence="4">cv. Darmor-bzh</strain>
    </source>
</reference>
<evidence type="ECO:0000313" key="3">
    <source>
        <dbReference type="EMBL" id="CDY64525.1"/>
    </source>
</evidence>
<keyword evidence="1" id="KW-0472">Membrane</keyword>
<dbReference type="Gramene" id="CDY64525">
    <property type="protein sequence ID" value="CDY64525"/>
    <property type="gene ID" value="GSBRNA2T00042317001"/>
</dbReference>
<keyword evidence="1" id="KW-1133">Transmembrane helix</keyword>
<dbReference type="EMBL" id="HG994363">
    <property type="protein sequence ID" value="CAF2040570.1"/>
    <property type="molecule type" value="Genomic_DNA"/>
</dbReference>
<gene>
    <name evidence="3" type="primary">BnaA09g53340D</name>
    <name evidence="2" type="ORF">DARMORV10_A09P17720.1</name>
    <name evidence="3" type="ORF">GSBRNA2T00042317001</name>
</gene>
<dbReference type="AlphaFoldDB" id="A0A078JDP1"/>
<keyword evidence="1" id="KW-0812">Transmembrane</keyword>
<dbReference type="OMA" id="MHVSVWS"/>
<reference evidence="3" key="2">
    <citation type="submission" date="2014-06" db="EMBL/GenBank/DDBJ databases">
        <authorList>
            <person name="Genoscope - CEA"/>
        </authorList>
    </citation>
    <scope>NUCLEOTIDE SEQUENCE</scope>
</reference>
<keyword evidence="4" id="KW-1185">Reference proteome</keyword>
<accession>A0A078JDP1</accession>
<proteinExistence type="predicted"/>
<reference evidence="2" key="3">
    <citation type="submission" date="2021-01" db="EMBL/GenBank/DDBJ databases">
        <authorList>
            <consortium name="Genoscope - CEA"/>
            <person name="William W."/>
        </authorList>
    </citation>
    <scope>NUCLEOTIDE SEQUENCE</scope>
</reference>
<dbReference type="PaxDb" id="3708-A0A078JDP1"/>
<dbReference type="Proteomes" id="UP000028999">
    <property type="component" value="Unassembled WGS sequence"/>
</dbReference>
<protein>
    <submittedName>
        <fullName evidence="2">(rape) hypothetical protein</fullName>
    </submittedName>
    <submittedName>
        <fullName evidence="3">BnaA09g53340D protein</fullName>
    </submittedName>
</protein>
<feature type="transmembrane region" description="Helical" evidence="1">
    <location>
        <begin position="28"/>
        <end position="45"/>
    </location>
</feature>
<evidence type="ECO:0000313" key="4">
    <source>
        <dbReference type="Proteomes" id="UP000028999"/>
    </source>
</evidence>